<evidence type="ECO:0000313" key="11">
    <source>
        <dbReference type="EMBL" id="RXR33896.1"/>
    </source>
</evidence>
<evidence type="ECO:0000256" key="3">
    <source>
        <dbReference type="ARBA" id="ARBA00022475"/>
    </source>
</evidence>
<dbReference type="Gene3D" id="1.20.1720.10">
    <property type="entry name" value="Multidrug resistance protein D"/>
    <property type="match status" value="1"/>
</dbReference>
<feature type="domain" description="Major facilitator superfamily (MFS) profile" evidence="9">
    <location>
        <begin position="17"/>
        <end position="470"/>
    </location>
</feature>
<feature type="transmembrane region" description="Helical" evidence="8">
    <location>
        <begin position="142"/>
        <end position="164"/>
    </location>
</feature>
<dbReference type="InterPro" id="IPR011701">
    <property type="entry name" value="MFS"/>
</dbReference>
<dbReference type="RefSeq" id="WP_084689796.1">
    <property type="nucleotide sequence ID" value="NZ_JOFV01000003.1"/>
</dbReference>
<evidence type="ECO:0000256" key="5">
    <source>
        <dbReference type="ARBA" id="ARBA00022989"/>
    </source>
</evidence>
<evidence type="ECO:0000313" key="12">
    <source>
        <dbReference type="Proteomes" id="UP000289805"/>
    </source>
</evidence>
<evidence type="ECO:0000256" key="2">
    <source>
        <dbReference type="ARBA" id="ARBA00022448"/>
    </source>
</evidence>
<dbReference type="SUPFAM" id="SSF103473">
    <property type="entry name" value="MFS general substrate transporter"/>
    <property type="match status" value="1"/>
</dbReference>
<gene>
    <name evidence="10" type="ORF">EQW73_11565</name>
    <name evidence="11" type="ORF">EQW78_09750</name>
</gene>
<accession>A0A4V1N4Z6</accession>
<feature type="transmembrane region" description="Helical" evidence="8">
    <location>
        <begin position="410"/>
        <end position="428"/>
    </location>
</feature>
<feature type="transmembrane region" description="Helical" evidence="8">
    <location>
        <begin position="16"/>
        <end position="41"/>
    </location>
</feature>
<keyword evidence="4 8" id="KW-0812">Transmembrane</keyword>
<evidence type="ECO:0000256" key="8">
    <source>
        <dbReference type="SAM" id="Phobius"/>
    </source>
</evidence>
<feature type="transmembrane region" description="Helical" evidence="8">
    <location>
        <begin position="338"/>
        <end position="357"/>
    </location>
</feature>
<dbReference type="PANTHER" id="PTHR42718">
    <property type="entry name" value="MAJOR FACILITATOR SUPERFAMILY MULTIDRUG TRANSPORTER MFSC"/>
    <property type="match status" value="1"/>
</dbReference>
<keyword evidence="3" id="KW-1003">Cell membrane</keyword>
<dbReference type="PRINTS" id="PR01036">
    <property type="entry name" value="TCRTETB"/>
</dbReference>
<feature type="transmembrane region" description="Helical" evidence="8">
    <location>
        <begin position="203"/>
        <end position="222"/>
    </location>
</feature>
<feature type="transmembrane region" description="Helical" evidence="8">
    <location>
        <begin position="363"/>
        <end position="389"/>
    </location>
</feature>
<keyword evidence="13" id="KW-1185">Reference proteome</keyword>
<dbReference type="OrthoDB" id="3218494at2"/>
<dbReference type="EMBL" id="SDJR01000006">
    <property type="protein sequence ID" value="RXR25463.1"/>
    <property type="molecule type" value="Genomic_DNA"/>
</dbReference>
<feature type="transmembrane region" description="Helical" evidence="8">
    <location>
        <begin position="302"/>
        <end position="326"/>
    </location>
</feature>
<dbReference type="GO" id="GO:0022857">
    <property type="term" value="F:transmembrane transporter activity"/>
    <property type="evidence" value="ECO:0007669"/>
    <property type="project" value="InterPro"/>
</dbReference>
<comment type="caution">
    <text evidence="11">The sequence shown here is derived from an EMBL/GenBank/DDBJ whole genome shotgun (WGS) entry which is preliminary data.</text>
</comment>
<evidence type="ECO:0000313" key="10">
    <source>
        <dbReference type="EMBL" id="RXR25463.1"/>
    </source>
</evidence>
<keyword evidence="6 8" id="KW-0472">Membrane</keyword>
<evidence type="ECO:0000313" key="13">
    <source>
        <dbReference type="Proteomes" id="UP000290517"/>
    </source>
</evidence>
<evidence type="ECO:0000259" key="9">
    <source>
        <dbReference type="PROSITE" id="PS50850"/>
    </source>
</evidence>
<dbReference type="PROSITE" id="PS50850">
    <property type="entry name" value="MFS"/>
    <property type="match status" value="1"/>
</dbReference>
<sequence length="498" mass="51173">MTRTSEDLALTGRQRLVLIVLLGAQFMFALDFSIVTVALPVIGEDLGIPDADLQWIVTAFALTAASLVLVMGRVADLHGRKRMFLIGMVVLTVASAVGGFATEPWVLFAARAGQGLATAITMPAALSLLTTSFEEGPLRNRALGLNGALLSLGFAVGAVLGGVVTDVLGWRSTFLINVPAGLLILAAAPFLLTDHGERKQQKLDVPGAALLSTGLLALVLGISTGERSGWGSPAFLGLVALSVTAFVSFWFVESRSSHPLAAVTILRRPTVSWGNLAGFTTFAMESSKVFLLTLYLQRVLEASALATGLAFGVLGAGAFTGGLVAARIIDRLGAKGTLLLGLTLQGVTTLTFLLLGVGEALGFVHILLATAVGGFGHVLVIVAYTVTVTSGLPDSEQGLATGLAGQTQQIAFTVGTPLISAVAIAFATGRFDDPSSSEAVLGGVHAGLLVNAVLILATAVLILVFLPAERRPGGDRSATDLADAGAGRADRPVPHGRG</sequence>
<feature type="region of interest" description="Disordered" evidence="7">
    <location>
        <begin position="472"/>
        <end position="498"/>
    </location>
</feature>
<dbReference type="Proteomes" id="UP000289805">
    <property type="component" value="Unassembled WGS sequence"/>
</dbReference>
<evidence type="ECO:0000256" key="7">
    <source>
        <dbReference type="SAM" id="MobiDB-lite"/>
    </source>
</evidence>
<dbReference type="Pfam" id="PF07690">
    <property type="entry name" value="MFS_1"/>
    <property type="match status" value="1"/>
</dbReference>
<dbReference type="Proteomes" id="UP000290517">
    <property type="component" value="Unassembled WGS sequence"/>
</dbReference>
<dbReference type="InterPro" id="IPR036259">
    <property type="entry name" value="MFS_trans_sf"/>
</dbReference>
<evidence type="ECO:0000256" key="4">
    <source>
        <dbReference type="ARBA" id="ARBA00022692"/>
    </source>
</evidence>
<comment type="subcellular location">
    <subcellularLocation>
        <location evidence="1">Cell membrane</location>
        <topology evidence="1">Multi-pass membrane protein</topology>
    </subcellularLocation>
</comment>
<keyword evidence="5 8" id="KW-1133">Transmembrane helix</keyword>
<proteinExistence type="predicted"/>
<dbReference type="CDD" id="cd17321">
    <property type="entry name" value="MFS_MMR_MDR_like"/>
    <property type="match status" value="1"/>
</dbReference>
<reference evidence="12 13" key="1">
    <citation type="submission" date="2019-01" db="EMBL/GenBank/DDBJ databases">
        <title>Oerskovia turbata Genome sequencing and assembly.</title>
        <authorList>
            <person name="Dou T."/>
        </authorList>
    </citation>
    <scope>NUCLEOTIDE SEQUENCE [LARGE SCALE GENOMIC DNA]</scope>
    <source>
        <strain evidence="11 12">JCM12123</strain>
        <strain evidence="10 13">JCM3160</strain>
    </source>
</reference>
<dbReference type="Gene3D" id="1.20.1250.20">
    <property type="entry name" value="MFS general substrate transporter like domains"/>
    <property type="match status" value="1"/>
</dbReference>
<evidence type="ECO:0000256" key="6">
    <source>
        <dbReference type="ARBA" id="ARBA00023136"/>
    </source>
</evidence>
<dbReference type="PANTHER" id="PTHR42718:SF46">
    <property type="entry name" value="BLR6921 PROTEIN"/>
    <property type="match status" value="1"/>
</dbReference>
<feature type="compositionally biased region" description="Basic and acidic residues" evidence="7">
    <location>
        <begin position="488"/>
        <end position="498"/>
    </location>
</feature>
<dbReference type="EMBL" id="SDJQ01000012">
    <property type="protein sequence ID" value="RXR33896.1"/>
    <property type="molecule type" value="Genomic_DNA"/>
</dbReference>
<dbReference type="GO" id="GO:0005886">
    <property type="term" value="C:plasma membrane"/>
    <property type="evidence" value="ECO:0007669"/>
    <property type="project" value="UniProtKB-SubCell"/>
</dbReference>
<dbReference type="STRING" id="1713.GCA_000718325_00844"/>
<name>A0A4V1N4Z6_9CELL</name>
<keyword evidence="2" id="KW-0813">Transport</keyword>
<organism evidence="11 12">
    <name type="scientific">Oerskovia turbata</name>
    <dbReference type="NCBI Taxonomy" id="1713"/>
    <lineage>
        <taxon>Bacteria</taxon>
        <taxon>Bacillati</taxon>
        <taxon>Actinomycetota</taxon>
        <taxon>Actinomycetes</taxon>
        <taxon>Micrococcales</taxon>
        <taxon>Cellulomonadaceae</taxon>
        <taxon>Oerskovia</taxon>
    </lineage>
</organism>
<feature type="transmembrane region" description="Helical" evidence="8">
    <location>
        <begin position="170"/>
        <end position="191"/>
    </location>
</feature>
<feature type="transmembrane region" description="Helical" evidence="8">
    <location>
        <begin position="273"/>
        <end position="296"/>
    </location>
</feature>
<feature type="transmembrane region" description="Helical" evidence="8">
    <location>
        <begin position="448"/>
        <end position="466"/>
    </location>
</feature>
<protein>
    <submittedName>
        <fullName evidence="11">MFS transporter</fullName>
    </submittedName>
</protein>
<dbReference type="InterPro" id="IPR020846">
    <property type="entry name" value="MFS_dom"/>
</dbReference>
<feature type="transmembrane region" description="Helical" evidence="8">
    <location>
        <begin position="53"/>
        <end position="71"/>
    </location>
</feature>
<feature type="transmembrane region" description="Helical" evidence="8">
    <location>
        <begin position="234"/>
        <end position="252"/>
    </location>
</feature>
<feature type="transmembrane region" description="Helical" evidence="8">
    <location>
        <begin position="83"/>
        <end position="102"/>
    </location>
</feature>
<evidence type="ECO:0000256" key="1">
    <source>
        <dbReference type="ARBA" id="ARBA00004651"/>
    </source>
</evidence>
<dbReference type="AlphaFoldDB" id="A0A4V1N4Z6"/>
<feature type="transmembrane region" description="Helical" evidence="8">
    <location>
        <begin position="108"/>
        <end position="130"/>
    </location>
</feature>